<evidence type="ECO:0000256" key="6">
    <source>
        <dbReference type="ARBA" id="ARBA00023136"/>
    </source>
</evidence>
<evidence type="ECO:0000256" key="2">
    <source>
        <dbReference type="ARBA" id="ARBA00022448"/>
    </source>
</evidence>
<feature type="transmembrane region" description="Helical" evidence="7">
    <location>
        <begin position="210"/>
        <end position="234"/>
    </location>
</feature>
<keyword evidence="10" id="KW-1185">Reference proteome</keyword>
<feature type="transmembrane region" description="Helical" evidence="7">
    <location>
        <begin position="281"/>
        <end position="299"/>
    </location>
</feature>
<feature type="transmembrane region" description="Helical" evidence="7">
    <location>
        <begin position="41"/>
        <end position="60"/>
    </location>
</feature>
<evidence type="ECO:0000256" key="7">
    <source>
        <dbReference type="SAM" id="Phobius"/>
    </source>
</evidence>
<keyword evidence="3 7" id="KW-0812">Transmembrane</keyword>
<feature type="transmembrane region" description="Helical" evidence="7">
    <location>
        <begin position="72"/>
        <end position="93"/>
    </location>
</feature>
<feature type="transmembrane region" description="Helical" evidence="7">
    <location>
        <begin position="360"/>
        <end position="381"/>
    </location>
</feature>
<keyword evidence="6 7" id="KW-0472">Membrane</keyword>
<organism evidence="9 10">
    <name type="scientific">Lachnellula willkommii</name>
    <dbReference type="NCBI Taxonomy" id="215461"/>
    <lineage>
        <taxon>Eukaryota</taxon>
        <taxon>Fungi</taxon>
        <taxon>Dikarya</taxon>
        <taxon>Ascomycota</taxon>
        <taxon>Pezizomycotina</taxon>
        <taxon>Leotiomycetes</taxon>
        <taxon>Helotiales</taxon>
        <taxon>Lachnaceae</taxon>
        <taxon>Lachnellula</taxon>
    </lineage>
</organism>
<evidence type="ECO:0000259" key="8">
    <source>
        <dbReference type="Pfam" id="PF00999"/>
    </source>
</evidence>
<dbReference type="InterPro" id="IPR006153">
    <property type="entry name" value="Cation/H_exchanger_TM"/>
</dbReference>
<dbReference type="Proteomes" id="UP000315522">
    <property type="component" value="Unassembled WGS sequence"/>
</dbReference>
<evidence type="ECO:0000313" key="10">
    <source>
        <dbReference type="Proteomes" id="UP000315522"/>
    </source>
</evidence>
<feature type="transmembrane region" description="Helical" evidence="7">
    <location>
        <begin position="105"/>
        <end position="125"/>
    </location>
</feature>
<accession>A0A559M3S7</accession>
<evidence type="ECO:0000256" key="4">
    <source>
        <dbReference type="ARBA" id="ARBA00022989"/>
    </source>
</evidence>
<comment type="caution">
    <text evidence="9">The sequence shown here is derived from an EMBL/GenBank/DDBJ whole genome shotgun (WGS) entry which is preliminary data.</text>
</comment>
<keyword evidence="2" id="KW-0813">Transport</keyword>
<dbReference type="PANTHER" id="PTHR32468">
    <property type="entry name" value="CATION/H + ANTIPORTER"/>
    <property type="match status" value="1"/>
</dbReference>
<dbReference type="GO" id="GO:1902600">
    <property type="term" value="P:proton transmembrane transport"/>
    <property type="evidence" value="ECO:0007669"/>
    <property type="project" value="InterPro"/>
</dbReference>
<evidence type="ECO:0000256" key="1">
    <source>
        <dbReference type="ARBA" id="ARBA00004141"/>
    </source>
</evidence>
<evidence type="ECO:0000313" key="9">
    <source>
        <dbReference type="EMBL" id="TVY87632.1"/>
    </source>
</evidence>
<feature type="transmembrane region" description="Helical" evidence="7">
    <location>
        <begin position="426"/>
        <end position="449"/>
    </location>
</feature>
<dbReference type="InterPro" id="IPR038770">
    <property type="entry name" value="Na+/solute_symporter_sf"/>
</dbReference>
<feature type="transmembrane region" description="Helical" evidence="7">
    <location>
        <begin position="137"/>
        <end position="161"/>
    </location>
</feature>
<dbReference type="PANTHER" id="PTHR32468:SF0">
    <property type="entry name" value="K(+)_H(+) ANTIPORTER 1"/>
    <property type="match status" value="1"/>
</dbReference>
<reference evidence="9 10" key="1">
    <citation type="submission" date="2018-05" db="EMBL/GenBank/DDBJ databases">
        <title>Genome sequencing and assembly of the regulated plant pathogen Lachnellula willkommii and related sister species for the development of diagnostic species identification markers.</title>
        <authorList>
            <person name="Giroux E."/>
            <person name="Bilodeau G."/>
        </authorList>
    </citation>
    <scope>NUCLEOTIDE SEQUENCE [LARGE SCALE GENOMIC DNA]</scope>
    <source>
        <strain evidence="9 10">CBS 172.35</strain>
    </source>
</reference>
<name>A0A559M3S7_9HELO</name>
<keyword evidence="4 7" id="KW-1133">Transmembrane helix</keyword>
<dbReference type="Gene3D" id="1.20.1530.20">
    <property type="match status" value="1"/>
</dbReference>
<sequence length="503" mass="54031">MATSTTVAAVSTSIASAAPTSTKSSNGILSGQNPASYMPSNPILLFLIQAGLILMVCRALHFPLGYLRQPRVVGEVIGGILLGPSVIGRIPGFTDAIFPTASIPVLNNVANLGLILFLFIIGLEVDTRVFLNNWKIALSVAGAGMALPFSLGCAIAHGLYYQFLKNEKGLVPVAYGTFLLFVGTAMSITAFPVLCRILTELKLMSTPVGISTLAAGVGDDVVGWILLALCVALVNAANGITALYIVLATIGFGLFMFFAVRPAFTWILRRTHSLQDGPTQGVMVLTILLCLASSFFTGAIGIHEIFGAFLTGLIMPHEGGFAIKVTEKIEDLMCALFLPLYFTLSGLSTNLGLLDNGITWGYLIAVTAVAFSSKFIGCSLAARSNGLVWRESFSIGSLMSCKGLVELIVLNIGLQAKILSTRVFTMFVVMALITTFATSPLTLALYPPWYRQKIQAWKRGEIDWASGAPIRDENSSTDEEMHRQKRGPTKIRSILIYLRLDNM</sequence>
<feature type="transmembrane region" description="Helical" evidence="7">
    <location>
        <begin position="393"/>
        <end position="414"/>
    </location>
</feature>
<dbReference type="InterPro" id="IPR050794">
    <property type="entry name" value="CPA2_transporter"/>
</dbReference>
<dbReference type="Pfam" id="PF00999">
    <property type="entry name" value="Na_H_Exchanger"/>
    <property type="match status" value="1"/>
</dbReference>
<feature type="domain" description="Cation/H+ exchanger transmembrane" evidence="8">
    <location>
        <begin position="53"/>
        <end position="440"/>
    </location>
</feature>
<keyword evidence="5" id="KW-0406">Ion transport</keyword>
<proteinExistence type="predicted"/>
<evidence type="ECO:0000256" key="3">
    <source>
        <dbReference type="ARBA" id="ARBA00022692"/>
    </source>
</evidence>
<feature type="transmembrane region" description="Helical" evidence="7">
    <location>
        <begin position="173"/>
        <end position="198"/>
    </location>
</feature>
<dbReference type="GO" id="GO:0016020">
    <property type="term" value="C:membrane"/>
    <property type="evidence" value="ECO:0007669"/>
    <property type="project" value="UniProtKB-SubCell"/>
</dbReference>
<dbReference type="AlphaFoldDB" id="A0A559M3S7"/>
<feature type="transmembrane region" description="Helical" evidence="7">
    <location>
        <begin position="240"/>
        <end position="260"/>
    </location>
</feature>
<dbReference type="GO" id="GO:0015297">
    <property type="term" value="F:antiporter activity"/>
    <property type="evidence" value="ECO:0007669"/>
    <property type="project" value="InterPro"/>
</dbReference>
<evidence type="ECO:0000256" key="5">
    <source>
        <dbReference type="ARBA" id="ARBA00023065"/>
    </source>
</evidence>
<protein>
    <submittedName>
        <fullName evidence="9">K(+)/H(+) antiporter</fullName>
    </submittedName>
</protein>
<gene>
    <name evidence="9" type="primary">kha1_1</name>
    <name evidence="9" type="ORF">LAWI1_G006876</name>
</gene>
<dbReference type="EMBL" id="QGML01002275">
    <property type="protein sequence ID" value="TVY87632.1"/>
    <property type="molecule type" value="Genomic_DNA"/>
</dbReference>
<comment type="subcellular location">
    <subcellularLocation>
        <location evidence="1">Membrane</location>
        <topology evidence="1">Multi-pass membrane protein</topology>
    </subcellularLocation>
</comment>